<proteinExistence type="predicted"/>
<gene>
    <name evidence="1" type="ORF">DTER00134_LOCUS20676</name>
</gene>
<dbReference type="EMBL" id="HBIP01033907">
    <property type="protein sequence ID" value="CAE0505603.1"/>
    <property type="molecule type" value="Transcribed_RNA"/>
</dbReference>
<name>A0A7S3R8F9_DUNTE</name>
<reference evidence="1" key="1">
    <citation type="submission" date="2021-01" db="EMBL/GenBank/DDBJ databases">
        <authorList>
            <person name="Corre E."/>
            <person name="Pelletier E."/>
            <person name="Niang G."/>
            <person name="Scheremetjew M."/>
            <person name="Finn R."/>
            <person name="Kale V."/>
            <person name="Holt S."/>
            <person name="Cochrane G."/>
            <person name="Meng A."/>
            <person name="Brown T."/>
            <person name="Cohen L."/>
        </authorList>
    </citation>
    <scope>NUCLEOTIDE SEQUENCE</scope>
    <source>
        <strain evidence="1">CCMP1320</strain>
    </source>
</reference>
<organism evidence="1">
    <name type="scientific">Dunaliella tertiolecta</name>
    <name type="common">Green alga</name>
    <dbReference type="NCBI Taxonomy" id="3047"/>
    <lineage>
        <taxon>Eukaryota</taxon>
        <taxon>Viridiplantae</taxon>
        <taxon>Chlorophyta</taxon>
        <taxon>core chlorophytes</taxon>
        <taxon>Chlorophyceae</taxon>
        <taxon>CS clade</taxon>
        <taxon>Chlamydomonadales</taxon>
        <taxon>Dunaliellaceae</taxon>
        <taxon>Dunaliella</taxon>
    </lineage>
</organism>
<evidence type="ECO:0000313" key="1">
    <source>
        <dbReference type="EMBL" id="CAE0505603.1"/>
    </source>
</evidence>
<protein>
    <submittedName>
        <fullName evidence="1">Uncharacterized protein</fullName>
    </submittedName>
</protein>
<sequence>MQLECLAMHWTSSLNGTMQARGRERNYETDAGIVPPSWACAALPFFVCLHCENASSLPALGLCCIRTFLLYACNLEIYLVCRPLACAANTFFSYACTVKMHLVRQPLACAAYTPSFCMLAT</sequence>
<accession>A0A7S3R8F9</accession>
<dbReference type="AlphaFoldDB" id="A0A7S3R8F9"/>